<dbReference type="CDD" id="cd07035">
    <property type="entry name" value="TPP_PYR_POX_like"/>
    <property type="match status" value="1"/>
</dbReference>
<feature type="domain" description="Thiamine pyrophosphate enzyme N-terminal TPP-binding" evidence="6">
    <location>
        <begin position="4"/>
        <end position="116"/>
    </location>
</feature>
<dbReference type="Proteomes" id="UP000309992">
    <property type="component" value="Unassembled WGS sequence"/>
</dbReference>
<dbReference type="NCBIfam" id="NF006052">
    <property type="entry name" value="PRK08199.1"/>
    <property type="match status" value="1"/>
</dbReference>
<dbReference type="SUPFAM" id="SSF52518">
    <property type="entry name" value="Thiamin diphosphate-binding fold (THDP-binding)"/>
    <property type="match status" value="2"/>
</dbReference>
<evidence type="ECO:0000313" key="8">
    <source>
        <dbReference type="Proteomes" id="UP000309992"/>
    </source>
</evidence>
<dbReference type="Gene3D" id="3.40.50.1220">
    <property type="entry name" value="TPP-binding domain"/>
    <property type="match status" value="1"/>
</dbReference>
<dbReference type="InterPro" id="IPR029035">
    <property type="entry name" value="DHS-like_NAD/FAD-binding_dom"/>
</dbReference>
<dbReference type="EMBL" id="SWMS01000008">
    <property type="protein sequence ID" value="TKG70591.1"/>
    <property type="molecule type" value="Genomic_DNA"/>
</dbReference>
<dbReference type="PANTHER" id="PTHR18968:SF120">
    <property type="entry name" value="ACETOLACTATE SYNTHASE LARGE SUBUNIT"/>
    <property type="match status" value="1"/>
</dbReference>
<dbReference type="SUPFAM" id="SSF52467">
    <property type="entry name" value="DHS-like NAD/FAD-binding domain"/>
    <property type="match status" value="1"/>
</dbReference>
<dbReference type="InterPro" id="IPR029061">
    <property type="entry name" value="THDP-binding"/>
</dbReference>
<dbReference type="Pfam" id="PF02775">
    <property type="entry name" value="TPP_enzyme_C"/>
    <property type="match status" value="1"/>
</dbReference>
<dbReference type="InterPro" id="IPR012000">
    <property type="entry name" value="Thiamin_PyroP_enz_cen_dom"/>
</dbReference>
<dbReference type="Pfam" id="PF00205">
    <property type="entry name" value="TPP_enzyme_M"/>
    <property type="match status" value="1"/>
</dbReference>
<evidence type="ECO:0000256" key="3">
    <source>
        <dbReference type="RuleBase" id="RU362132"/>
    </source>
</evidence>
<dbReference type="PROSITE" id="PS00187">
    <property type="entry name" value="TPP_ENZYMES"/>
    <property type="match status" value="1"/>
</dbReference>
<protein>
    <submittedName>
        <fullName evidence="7">Acetolactate synthase</fullName>
    </submittedName>
</protein>
<feature type="domain" description="Thiamine pyrophosphate enzyme central" evidence="4">
    <location>
        <begin position="190"/>
        <end position="324"/>
    </location>
</feature>
<dbReference type="InterPro" id="IPR012001">
    <property type="entry name" value="Thiamin_PyroP_enz_TPP-bd_dom"/>
</dbReference>
<dbReference type="CDD" id="cd00568">
    <property type="entry name" value="TPP_enzymes"/>
    <property type="match status" value="1"/>
</dbReference>
<name>A0ABY2S4D3_9PSEU</name>
<dbReference type="Gene3D" id="3.40.50.970">
    <property type="match status" value="2"/>
</dbReference>
<dbReference type="RefSeq" id="WP_137095587.1">
    <property type="nucleotide sequence ID" value="NZ_SWMS01000008.1"/>
</dbReference>
<dbReference type="Pfam" id="PF02776">
    <property type="entry name" value="TPP_enzyme_N"/>
    <property type="match status" value="1"/>
</dbReference>
<evidence type="ECO:0000256" key="2">
    <source>
        <dbReference type="ARBA" id="ARBA00023052"/>
    </source>
</evidence>
<reference evidence="7 8" key="1">
    <citation type="journal article" date="2015" name="Antonie Van Leeuwenhoek">
        <title>Prauserella endophytica sp. nov., an endophytic actinobacterium isolated from Tamarix taklamakanensis.</title>
        <authorList>
            <person name="Liu J.M."/>
            <person name="Habden X."/>
            <person name="Guo L."/>
            <person name="Tuo L."/>
            <person name="Jiang Z.K."/>
            <person name="Liu S.W."/>
            <person name="Liu X.F."/>
            <person name="Chen L."/>
            <person name="Li R.F."/>
            <person name="Zhang Y.Q."/>
            <person name="Sun C.H."/>
        </authorList>
    </citation>
    <scope>NUCLEOTIDE SEQUENCE [LARGE SCALE GENOMIC DNA]</scope>
    <source>
        <strain evidence="7 8">CGMCC 4.7182</strain>
    </source>
</reference>
<evidence type="ECO:0000256" key="1">
    <source>
        <dbReference type="ARBA" id="ARBA00007812"/>
    </source>
</evidence>
<evidence type="ECO:0000313" key="7">
    <source>
        <dbReference type="EMBL" id="TKG70591.1"/>
    </source>
</evidence>
<dbReference type="InterPro" id="IPR045229">
    <property type="entry name" value="TPP_enz"/>
</dbReference>
<comment type="similarity">
    <text evidence="1 3">Belongs to the TPP enzyme family.</text>
</comment>
<gene>
    <name evidence="7" type="ORF">FCN18_17095</name>
</gene>
<dbReference type="InterPro" id="IPR011766">
    <property type="entry name" value="TPP_enzyme_TPP-bd"/>
</dbReference>
<feature type="domain" description="Thiamine pyrophosphate enzyme TPP-binding" evidence="5">
    <location>
        <begin position="380"/>
        <end position="530"/>
    </location>
</feature>
<evidence type="ECO:0000259" key="5">
    <source>
        <dbReference type="Pfam" id="PF02775"/>
    </source>
</evidence>
<dbReference type="InterPro" id="IPR000399">
    <property type="entry name" value="TPP-bd_CS"/>
</dbReference>
<evidence type="ECO:0000259" key="6">
    <source>
        <dbReference type="Pfam" id="PF02776"/>
    </source>
</evidence>
<dbReference type="PANTHER" id="PTHR18968">
    <property type="entry name" value="THIAMINE PYROPHOSPHATE ENZYMES"/>
    <property type="match status" value="1"/>
</dbReference>
<keyword evidence="8" id="KW-1185">Reference proteome</keyword>
<sequence>MTATVATQLVASLKAHGVRHVFGVPSESFTTLLDALYADGEITFVPARHEGGAAFMAEAHAAASGGIGVVLGGRAVGAANLSIGVHTARENSTAMLVLVGQLHSRHRGREGFQETDLPAFLGPVAKHAVEESDPHRVPPAVARALTLARTGRPGPVVLSLPEDVLDHETAAAPALPRAGTRPAPSPEDVTAVRKLLLGAARPVVIAGAGVKLSGAEDDLVAFAEAWEVPVVAAWRRHDVFPNEHPRYAGHLQMGTHPELVATVREADLVVALGTRLGEITTQGYTAPAAGQRIVQVDIEPGQLGKAYPVELAVHADALATLRALGKPGERRDPGWADERQRVYRRVTTVDPAENGGHVDNRQIVRALRAGLPPDAVVTNDAGNFAGWLHTFFRFPLARTYVGAASGAMGYALPAAIGAKLADPDRTVVSVSGDGGFLMTVQELETAVRLRLPLVSLVFNNNMYGSIRMHQERRYPGRVIGSELGNPDLVELACAFGAFGARVAADADFPAALEAALEAALGAGRPAVVEIVTDPGQISVWNTIGDLRERMA</sequence>
<proteinExistence type="inferred from homology"/>
<accession>A0ABY2S4D3</accession>
<evidence type="ECO:0000259" key="4">
    <source>
        <dbReference type="Pfam" id="PF00205"/>
    </source>
</evidence>
<keyword evidence="2 3" id="KW-0786">Thiamine pyrophosphate</keyword>
<comment type="caution">
    <text evidence="7">The sequence shown here is derived from an EMBL/GenBank/DDBJ whole genome shotgun (WGS) entry which is preliminary data.</text>
</comment>
<organism evidence="7 8">
    <name type="scientific">Prauserella endophytica</name>
    <dbReference type="NCBI Taxonomy" id="1592324"/>
    <lineage>
        <taxon>Bacteria</taxon>
        <taxon>Bacillati</taxon>
        <taxon>Actinomycetota</taxon>
        <taxon>Actinomycetes</taxon>
        <taxon>Pseudonocardiales</taxon>
        <taxon>Pseudonocardiaceae</taxon>
        <taxon>Prauserella</taxon>
        <taxon>Prauserella coralliicola group</taxon>
    </lineage>
</organism>